<comment type="caution">
    <text evidence="2">The sequence shown here is derived from an EMBL/GenBank/DDBJ whole genome shotgun (WGS) entry which is preliminary data.</text>
</comment>
<reference evidence="2 3" key="1">
    <citation type="submission" date="2013-11" db="EMBL/GenBank/DDBJ databases">
        <title>The Genome Sequence of Phytophthora parasitica P1569.</title>
        <authorList>
            <consortium name="The Broad Institute Genomics Platform"/>
            <person name="Russ C."/>
            <person name="Tyler B."/>
            <person name="Panabieres F."/>
            <person name="Shan W."/>
            <person name="Tripathy S."/>
            <person name="Grunwald N."/>
            <person name="Machado M."/>
            <person name="Johnson C.S."/>
            <person name="Arredondo F."/>
            <person name="Hong C."/>
            <person name="Coffey M."/>
            <person name="Young S.K."/>
            <person name="Zeng Q."/>
            <person name="Gargeya S."/>
            <person name="Fitzgerald M."/>
            <person name="Abouelleil A."/>
            <person name="Alvarado L."/>
            <person name="Chapman S.B."/>
            <person name="Gainer-Dewar J."/>
            <person name="Goldberg J."/>
            <person name="Griggs A."/>
            <person name="Gujja S."/>
            <person name="Hansen M."/>
            <person name="Howarth C."/>
            <person name="Imamovic A."/>
            <person name="Ireland A."/>
            <person name="Larimer J."/>
            <person name="McCowan C."/>
            <person name="Murphy C."/>
            <person name="Pearson M."/>
            <person name="Poon T.W."/>
            <person name="Priest M."/>
            <person name="Roberts A."/>
            <person name="Saif S."/>
            <person name="Shea T."/>
            <person name="Sykes S."/>
            <person name="Wortman J."/>
            <person name="Nusbaum C."/>
            <person name="Birren B."/>
        </authorList>
    </citation>
    <scope>NUCLEOTIDE SEQUENCE [LARGE SCALE GENOMIC DNA]</scope>
    <source>
        <strain evidence="2 3">P1569</strain>
    </source>
</reference>
<dbReference type="EMBL" id="ANIZ01001900">
    <property type="protein sequence ID" value="ETI44254.1"/>
    <property type="molecule type" value="Genomic_DNA"/>
</dbReference>
<evidence type="ECO:0000256" key="1">
    <source>
        <dbReference type="SAM" id="MobiDB-lite"/>
    </source>
</evidence>
<dbReference type="Proteomes" id="UP000018721">
    <property type="component" value="Unassembled WGS sequence"/>
</dbReference>
<sequence length="277" mass="30893">MADGAEETSTAIVIKRAGANNLEGGAATDEDKEPATITRMLILMEGLEGSLKSRMESQAKAGEGSLKSRMESQAKAGEGSEGGDRRSRNIDRPMTPPTISIRRSWRFREDRWNHHSTVDNSSRDMGYRCPNCRGCMRQSKQWKTSRWTTWDIICPALQSDSTVVFAALDEKANTSSDVASAVQKGTLLNFHKCLGHLNFDAVKRLARDRSSCIERIVHKNVNRLISAQAMTKAMAEVLQALQANEVWEVVKMPRGVHMLHTKWVHKTKLGAESLIEQ</sequence>
<organism evidence="2 3">
    <name type="scientific">Phytophthora nicotianae P1569</name>
    <dbReference type="NCBI Taxonomy" id="1317065"/>
    <lineage>
        <taxon>Eukaryota</taxon>
        <taxon>Sar</taxon>
        <taxon>Stramenopiles</taxon>
        <taxon>Oomycota</taxon>
        <taxon>Peronosporomycetes</taxon>
        <taxon>Peronosporales</taxon>
        <taxon>Peronosporaceae</taxon>
        <taxon>Phytophthora</taxon>
    </lineage>
</organism>
<gene>
    <name evidence="2" type="ORF">F443_11037</name>
</gene>
<dbReference type="AlphaFoldDB" id="V9EYB6"/>
<evidence type="ECO:0008006" key="4">
    <source>
        <dbReference type="Google" id="ProtNLM"/>
    </source>
</evidence>
<proteinExistence type="predicted"/>
<name>V9EYB6_PHYNI</name>
<feature type="region of interest" description="Disordered" evidence="1">
    <location>
        <begin position="56"/>
        <end position="102"/>
    </location>
</feature>
<evidence type="ECO:0000313" key="2">
    <source>
        <dbReference type="EMBL" id="ETI44254.1"/>
    </source>
</evidence>
<keyword evidence="3" id="KW-1185">Reference proteome</keyword>
<feature type="compositionally biased region" description="Basic and acidic residues" evidence="1">
    <location>
        <begin position="82"/>
        <end position="91"/>
    </location>
</feature>
<accession>V9EYB6</accession>
<protein>
    <recommendedName>
        <fullName evidence="4">GAG-pre-integrase domain-containing protein</fullName>
    </recommendedName>
</protein>
<dbReference type="HOGENOM" id="CLU_1006355_0_0_1"/>
<evidence type="ECO:0000313" key="3">
    <source>
        <dbReference type="Proteomes" id="UP000018721"/>
    </source>
</evidence>